<keyword evidence="1" id="KW-0963">Cytoplasm</keyword>
<dbReference type="GO" id="GO:0016783">
    <property type="term" value="F:sulfurtransferase activity"/>
    <property type="evidence" value="ECO:0007669"/>
    <property type="project" value="InterPro"/>
</dbReference>
<dbReference type="PANTHER" id="PTHR30592">
    <property type="entry name" value="FORMATE DEHYDROGENASE"/>
    <property type="match status" value="1"/>
</dbReference>
<dbReference type="AlphaFoldDB" id="A0A0F9UHS9"/>
<evidence type="ECO:0000313" key="3">
    <source>
        <dbReference type="EMBL" id="KKN60771.1"/>
    </source>
</evidence>
<evidence type="ECO:0000256" key="2">
    <source>
        <dbReference type="ARBA" id="ARBA00023150"/>
    </source>
</evidence>
<dbReference type="SUPFAM" id="SSF53927">
    <property type="entry name" value="Cytidine deaminase-like"/>
    <property type="match status" value="1"/>
</dbReference>
<comment type="caution">
    <text evidence="3">The sequence shown here is derived from an EMBL/GenBank/DDBJ whole genome shotgun (WGS) entry which is preliminary data.</text>
</comment>
<evidence type="ECO:0008006" key="4">
    <source>
        <dbReference type="Google" id="ProtNLM"/>
    </source>
</evidence>
<organism evidence="3">
    <name type="scientific">marine sediment metagenome</name>
    <dbReference type="NCBI Taxonomy" id="412755"/>
    <lineage>
        <taxon>unclassified sequences</taxon>
        <taxon>metagenomes</taxon>
        <taxon>ecological metagenomes</taxon>
    </lineage>
</organism>
<accession>A0A0F9UHS9</accession>
<dbReference type="Gene3D" id="3.10.20.10">
    <property type="match status" value="1"/>
</dbReference>
<dbReference type="Pfam" id="PF02634">
    <property type="entry name" value="FdhD-NarQ"/>
    <property type="match status" value="1"/>
</dbReference>
<reference evidence="3" key="1">
    <citation type="journal article" date="2015" name="Nature">
        <title>Complex archaea that bridge the gap between prokaryotes and eukaryotes.</title>
        <authorList>
            <person name="Spang A."/>
            <person name="Saw J.H."/>
            <person name="Jorgensen S.L."/>
            <person name="Zaremba-Niedzwiedzka K."/>
            <person name="Martijn J."/>
            <person name="Lind A.E."/>
            <person name="van Eijk R."/>
            <person name="Schleper C."/>
            <person name="Guy L."/>
            <person name="Ettema T.J."/>
        </authorList>
    </citation>
    <scope>NUCLEOTIDE SEQUENCE</scope>
</reference>
<proteinExistence type="inferred from homology"/>
<dbReference type="HAMAP" id="MF_00187">
    <property type="entry name" value="FdhD"/>
    <property type="match status" value="1"/>
</dbReference>
<evidence type="ECO:0000256" key="1">
    <source>
        <dbReference type="ARBA" id="ARBA00022490"/>
    </source>
</evidence>
<dbReference type="Gene3D" id="3.40.140.10">
    <property type="entry name" value="Cytidine Deaminase, domain 2"/>
    <property type="match status" value="1"/>
</dbReference>
<protein>
    <recommendedName>
        <fullName evidence="4">Sulfur carrier protein FdhD</fullName>
    </recommendedName>
</protein>
<dbReference type="EMBL" id="LAZR01000683">
    <property type="protein sequence ID" value="KKN60771.1"/>
    <property type="molecule type" value="Genomic_DNA"/>
</dbReference>
<dbReference type="InterPro" id="IPR003786">
    <property type="entry name" value="FdhD"/>
</dbReference>
<dbReference type="NCBIfam" id="TIGR00129">
    <property type="entry name" value="fdhD_narQ"/>
    <property type="match status" value="1"/>
</dbReference>
<dbReference type="PANTHER" id="PTHR30592:SF1">
    <property type="entry name" value="SULFUR CARRIER PROTEIN FDHD"/>
    <property type="match status" value="1"/>
</dbReference>
<dbReference type="PIRSF" id="PIRSF015626">
    <property type="entry name" value="FdhD"/>
    <property type="match status" value="1"/>
</dbReference>
<keyword evidence="2" id="KW-0501">Molybdenum cofactor biosynthesis</keyword>
<name>A0A0F9UHS9_9ZZZZ</name>
<dbReference type="InterPro" id="IPR016193">
    <property type="entry name" value="Cytidine_deaminase-like"/>
</dbReference>
<sequence length="283" mass="30289">MIDVGLANTASQKSNVDVRQAGCDGTQFKVDDIALEVPVALVYNCVSHAVMMTSPTDLEDFALGFSLSEGIVKNADEITDITCIKEDEMGFSVQLQISEARLADLQTRRRNMTGRTGCGLCGTESLKDAIRPISSVKAIDVKDTIIQKALTLLPSYQLLQQATGATHAAAWCDIDGNIVLVREDVGRHNALDKLIGAIVKKELTSDQGFALVTSRASYEMVQKCCSIGIGCLVAVSAPTLLAIEQARQAGLMLVGFARNGRHIIYNNPSTAVKAEDALIECLG</sequence>
<gene>
    <name evidence="3" type="ORF">LCGC14_0528550</name>
</gene>
<dbReference type="GO" id="GO:0006777">
    <property type="term" value="P:Mo-molybdopterin cofactor biosynthetic process"/>
    <property type="evidence" value="ECO:0007669"/>
    <property type="project" value="UniProtKB-KW"/>
</dbReference>